<feature type="compositionally biased region" description="Polar residues" evidence="1">
    <location>
        <begin position="202"/>
        <end position="227"/>
    </location>
</feature>
<reference evidence="3" key="1">
    <citation type="journal article" date="2023" name="Insect Mol. Biol.">
        <title>Genome sequencing provides insights into the evolution of gene families encoding plant cell wall-degrading enzymes in longhorned beetles.</title>
        <authorList>
            <person name="Shin N.R."/>
            <person name="Okamura Y."/>
            <person name="Kirsch R."/>
            <person name="Pauchet Y."/>
        </authorList>
    </citation>
    <scope>NUCLEOTIDE SEQUENCE</scope>
    <source>
        <strain evidence="3">AMC_N1</strain>
    </source>
</reference>
<dbReference type="Pfam" id="PF06012">
    <property type="entry name" value="DUF908"/>
    <property type="match status" value="1"/>
</dbReference>
<feature type="region of interest" description="Disordered" evidence="1">
    <location>
        <begin position="202"/>
        <end position="229"/>
    </location>
</feature>
<comment type="caution">
    <text evidence="3">The sequence shown here is derived from an EMBL/GenBank/DDBJ whole genome shotgun (WGS) entry which is preliminary data.</text>
</comment>
<evidence type="ECO:0000256" key="1">
    <source>
        <dbReference type="SAM" id="MobiDB-lite"/>
    </source>
</evidence>
<evidence type="ECO:0000313" key="3">
    <source>
        <dbReference type="EMBL" id="KAJ8947112.1"/>
    </source>
</evidence>
<proteinExistence type="predicted"/>
<keyword evidence="4" id="KW-1185">Reference proteome</keyword>
<evidence type="ECO:0000313" key="4">
    <source>
        <dbReference type="Proteomes" id="UP001162162"/>
    </source>
</evidence>
<sequence>MRRSHLKRDPKAIEPKVGKPNLHIIHIEHIDKLHKTPAEIMKSLISLYYVPPEKEMWLFTHVRLATHFADYRNRLKSVQARLQALSVLVYSSAIQDSPSNLLYNGLLEELVEVVELQDPQLTDIRCAALRTLTAIIHLDRNPHLPNRRPGSRLNSIIDVTGASQYHGFLPVLVRNCISSLTNQVDFGHSAFKKMKLQDEISTSFDESSNESGKTEPSVSQESASLDSTLMEFDMERPNRLVALEI</sequence>
<dbReference type="AlphaFoldDB" id="A0AAV8Y9Z7"/>
<dbReference type="EMBL" id="JAPWTK010000169">
    <property type="protein sequence ID" value="KAJ8947112.1"/>
    <property type="molecule type" value="Genomic_DNA"/>
</dbReference>
<protein>
    <recommendedName>
        <fullName evidence="2">DUF908 domain-containing protein</fullName>
    </recommendedName>
</protein>
<dbReference type="InterPro" id="IPR010309">
    <property type="entry name" value="E3_Ub_ligase_DUF908"/>
</dbReference>
<organism evidence="3 4">
    <name type="scientific">Aromia moschata</name>
    <dbReference type="NCBI Taxonomy" id="1265417"/>
    <lineage>
        <taxon>Eukaryota</taxon>
        <taxon>Metazoa</taxon>
        <taxon>Ecdysozoa</taxon>
        <taxon>Arthropoda</taxon>
        <taxon>Hexapoda</taxon>
        <taxon>Insecta</taxon>
        <taxon>Pterygota</taxon>
        <taxon>Neoptera</taxon>
        <taxon>Endopterygota</taxon>
        <taxon>Coleoptera</taxon>
        <taxon>Polyphaga</taxon>
        <taxon>Cucujiformia</taxon>
        <taxon>Chrysomeloidea</taxon>
        <taxon>Cerambycidae</taxon>
        <taxon>Cerambycinae</taxon>
        <taxon>Callichromatini</taxon>
        <taxon>Aromia</taxon>
    </lineage>
</organism>
<evidence type="ECO:0000259" key="2">
    <source>
        <dbReference type="Pfam" id="PF06012"/>
    </source>
</evidence>
<accession>A0AAV8Y9Z7</accession>
<name>A0AAV8Y9Z7_9CUCU</name>
<dbReference type="Proteomes" id="UP001162162">
    <property type="component" value="Unassembled WGS sequence"/>
</dbReference>
<gene>
    <name evidence="3" type="ORF">NQ318_002471</name>
</gene>
<feature type="domain" description="DUF908" evidence="2">
    <location>
        <begin position="18"/>
        <end position="177"/>
    </location>
</feature>